<evidence type="ECO:0000313" key="1">
    <source>
        <dbReference type="EMBL" id="EHN02525.1"/>
    </source>
</evidence>
<sequence length="133" mass="14834">MSHRNNTLDVQKFLQCLGGNSFTSISLYASTPNNFILANSNSITDEEVGPWLRCLREQEVDAELSLDTGVLRMDDEELVASSDTHGTFPWISTTFMVADANFLAKRADTGIQYSVFPNNNINMSTNKHIVNDQ</sequence>
<accession>H0GUJ6</accession>
<reference evidence="1 2" key="1">
    <citation type="journal article" date="2012" name="FEMS Yeast Res.">
        <title>The genome sequence of the wine yeast VIN7 reveals an allotriploid hybrid genome with Saccharomyces cerevisiae and Saccharomyces kudriavzevii origins.</title>
        <authorList>
            <person name="Borneman A.R."/>
            <person name="Desany B.A."/>
            <person name="Riches D."/>
            <person name="Affourtit J.P."/>
            <person name="Forgan A.H."/>
            <person name="Pretorius I.S."/>
            <person name="Egholm M."/>
            <person name="Chambers P.J."/>
        </authorList>
    </citation>
    <scope>NUCLEOTIDE SEQUENCE [LARGE SCALE GENOMIC DNA]</scope>
    <source>
        <strain evidence="1 2">VIN7</strain>
    </source>
</reference>
<dbReference type="HOGENOM" id="CLU_1907878_0_0_1"/>
<dbReference type="AlphaFoldDB" id="H0GUJ6"/>
<proteinExistence type="predicted"/>
<protein>
    <submittedName>
        <fullName evidence="1">Uncharacterized protein</fullName>
    </submittedName>
</protein>
<dbReference type="Proteomes" id="UP000009009">
    <property type="component" value="Unassembled WGS sequence"/>
</dbReference>
<name>H0GUJ6_SACCK</name>
<organism evidence="1 2">
    <name type="scientific">Saccharomyces cerevisiae x Saccharomyces kudriavzevii (strain VIN7)</name>
    <name type="common">Yeast</name>
    <dbReference type="NCBI Taxonomy" id="1095631"/>
    <lineage>
        <taxon>Eukaryota</taxon>
        <taxon>Fungi</taxon>
        <taxon>Dikarya</taxon>
        <taxon>Ascomycota</taxon>
        <taxon>Saccharomycotina</taxon>
        <taxon>Saccharomycetes</taxon>
        <taxon>Saccharomycetales</taxon>
        <taxon>Saccharomycetaceae</taxon>
        <taxon>Saccharomyces</taxon>
    </lineage>
</organism>
<gene>
    <name evidence="1" type="ORF">VIN7_6994</name>
</gene>
<keyword evidence="2" id="KW-1185">Reference proteome</keyword>
<dbReference type="EMBL" id="AGVY01000204">
    <property type="protein sequence ID" value="EHN02525.1"/>
    <property type="molecule type" value="Genomic_DNA"/>
</dbReference>
<evidence type="ECO:0000313" key="2">
    <source>
        <dbReference type="Proteomes" id="UP000009009"/>
    </source>
</evidence>
<comment type="caution">
    <text evidence="1">The sequence shown here is derived from an EMBL/GenBank/DDBJ whole genome shotgun (WGS) entry which is preliminary data.</text>
</comment>